<reference evidence="3 4" key="1">
    <citation type="submission" date="2022-03" db="EMBL/GenBank/DDBJ databases">
        <authorList>
            <person name="Nunn A."/>
            <person name="Chopra R."/>
            <person name="Nunn A."/>
            <person name="Contreras Garrido A."/>
        </authorList>
    </citation>
    <scope>NUCLEOTIDE SEQUENCE [LARGE SCALE GENOMIC DNA]</scope>
</reference>
<dbReference type="PANTHER" id="PTHR31589">
    <property type="entry name" value="PROTEIN, PUTATIVE (DUF239)-RELATED-RELATED"/>
    <property type="match status" value="1"/>
</dbReference>
<sequence>MKMQVRGPLIWVLLVFYIFGHIFISHNNGFVEAKSSSKFEDLEIENELKTINKPAVMIIKTIQGEQYGCVDFFKQPAFDHPSMKNHTYHYKMRPIWNGMRERKKNNTANGFGYLWENGVGCPIGTVPIKRVTKDELLRLHSLDDNYKPRGSWSTTTCDPTYDVHYDQHHYAVGRTRKKGMVYNGATMELCITAPKVKPTQFSHSRLYIQMGDDFIQTGVAVNPVLYNDNQPRVFVYTKAGAKSCYNSQCDVGMISVRQDFPMGTELKPVSIRGAKQSRYETFGLIKDQANGNWWLEFGSKAEEIGFWPSNRFGQSSGNYVEWGGEVYSASLPSPEMGYGYFLEYDIIYDAYVKHIFILDANHKFDRSVDYVESFSDDKRGYQAYNTIYSGYPDAGHIILYGGPGNI</sequence>
<proteinExistence type="predicted"/>
<gene>
    <name evidence="3" type="ORF">TAV2_LOCUS24685</name>
</gene>
<accession>A0AAU9T9F3</accession>
<dbReference type="Pfam" id="PF14365">
    <property type="entry name" value="Neprosin_AP"/>
    <property type="match status" value="1"/>
</dbReference>
<dbReference type="InterPro" id="IPR004314">
    <property type="entry name" value="Neprosin"/>
</dbReference>
<dbReference type="PROSITE" id="PS52045">
    <property type="entry name" value="NEPROSIN_PEP_CD"/>
    <property type="match status" value="1"/>
</dbReference>
<organism evidence="3 4">
    <name type="scientific">Thlaspi arvense</name>
    <name type="common">Field penny-cress</name>
    <dbReference type="NCBI Taxonomy" id="13288"/>
    <lineage>
        <taxon>Eukaryota</taxon>
        <taxon>Viridiplantae</taxon>
        <taxon>Streptophyta</taxon>
        <taxon>Embryophyta</taxon>
        <taxon>Tracheophyta</taxon>
        <taxon>Spermatophyta</taxon>
        <taxon>Magnoliopsida</taxon>
        <taxon>eudicotyledons</taxon>
        <taxon>Gunneridae</taxon>
        <taxon>Pentapetalae</taxon>
        <taxon>rosids</taxon>
        <taxon>malvids</taxon>
        <taxon>Brassicales</taxon>
        <taxon>Brassicaceae</taxon>
        <taxon>Thlaspideae</taxon>
        <taxon>Thlaspi</taxon>
    </lineage>
</organism>
<evidence type="ECO:0000256" key="1">
    <source>
        <dbReference type="SAM" id="Phobius"/>
    </source>
</evidence>
<protein>
    <recommendedName>
        <fullName evidence="2">Neprosin PEP catalytic domain-containing protein</fullName>
    </recommendedName>
</protein>
<dbReference type="Proteomes" id="UP000836841">
    <property type="component" value="Chromosome 7"/>
</dbReference>
<dbReference type="AlphaFoldDB" id="A0AAU9T9F3"/>
<dbReference type="InterPro" id="IPR053168">
    <property type="entry name" value="Glutamic_endopeptidase"/>
</dbReference>
<keyword evidence="1" id="KW-0812">Transmembrane</keyword>
<keyword evidence="4" id="KW-1185">Reference proteome</keyword>
<feature type="domain" description="Neprosin PEP catalytic" evidence="2">
    <location>
        <begin position="163"/>
        <end position="406"/>
    </location>
</feature>
<evidence type="ECO:0000313" key="4">
    <source>
        <dbReference type="Proteomes" id="UP000836841"/>
    </source>
</evidence>
<name>A0AAU9T9F3_THLAR</name>
<evidence type="ECO:0000259" key="2">
    <source>
        <dbReference type="PROSITE" id="PS52045"/>
    </source>
</evidence>
<evidence type="ECO:0000313" key="3">
    <source>
        <dbReference type="EMBL" id="CAH2079099.1"/>
    </source>
</evidence>
<dbReference type="EMBL" id="OU466863">
    <property type="protein sequence ID" value="CAH2079099.1"/>
    <property type="molecule type" value="Genomic_DNA"/>
</dbReference>
<keyword evidence="1" id="KW-1133">Transmembrane helix</keyword>
<dbReference type="InterPro" id="IPR025521">
    <property type="entry name" value="Neprosin_propep"/>
</dbReference>
<feature type="transmembrane region" description="Helical" evidence="1">
    <location>
        <begin position="7"/>
        <end position="24"/>
    </location>
</feature>
<dbReference type="Pfam" id="PF03080">
    <property type="entry name" value="Neprosin"/>
    <property type="match status" value="1"/>
</dbReference>
<dbReference type="PANTHER" id="PTHR31589:SF176">
    <property type="entry name" value="NEPROSIN ACTIVATION PEPTIDE DOMAIN-CONTAINING PROTEIN-RELATED"/>
    <property type="match status" value="1"/>
</dbReference>
<keyword evidence="1" id="KW-0472">Membrane</keyword>